<dbReference type="Proteomes" id="UP000033618">
    <property type="component" value="Unassembled WGS sequence"/>
</dbReference>
<dbReference type="RefSeq" id="WP_046154670.1">
    <property type="nucleotide sequence ID" value="NZ_CADFGU010000031.1"/>
</dbReference>
<sequence length="239" mass="28010">MSKRKGLEVLFDGRHFDREIIILCVRWYLRYKLSLRDLVEMMAERGLSLVHTTIMRWVKRFTPEFVKRWNRFAIPTGRSWRVDETYLKIRGKWVYLYRAVDRAGQTVDFTLRAKRDVAAAKAFFGKAIKHQGQSPETITLDGYAASHRAVREMKSDGLLPEETKIRSSKYLNNLIEQDHRNIKSRTKVMLGFKRFRNAAATITGIELMHRIRKKQFNLATLELKDTATSTIWNAVLSTK</sequence>
<dbReference type="InterPro" id="IPR047930">
    <property type="entry name" value="Transpos_IS6"/>
</dbReference>
<dbReference type="PATRIC" id="fig|28092.6.peg.6448"/>
<keyword evidence="2" id="KW-0238">DNA-binding</keyword>
<dbReference type="GO" id="GO:0032196">
    <property type="term" value="P:transposition"/>
    <property type="evidence" value="ECO:0007669"/>
    <property type="project" value="UniProtKB-KW"/>
</dbReference>
<reference evidence="5 6" key="1">
    <citation type="submission" date="2015-03" db="EMBL/GenBank/DDBJ databases">
        <title>Draft Genome Sequence of Burkholderia andropogonis type strain ICMP2807, isolated from Sorghum bicolor.</title>
        <authorList>
            <person name="Lopes-Santos L."/>
            <person name="Castro D.B."/>
            <person name="Ottoboni L.M."/>
            <person name="Park D."/>
            <person name="Weirc B.S."/>
            <person name="Destefano S.A."/>
        </authorList>
    </citation>
    <scope>NUCLEOTIDE SEQUENCE [LARGE SCALE GENOMIC DNA]</scope>
    <source>
        <strain evidence="5 6">ICMP2807</strain>
    </source>
</reference>
<dbReference type="EMBL" id="LAQU01000213">
    <property type="protein sequence ID" value="KKB60781.1"/>
    <property type="molecule type" value="Genomic_DNA"/>
</dbReference>
<dbReference type="GO" id="GO:0006310">
    <property type="term" value="P:DNA recombination"/>
    <property type="evidence" value="ECO:0007669"/>
    <property type="project" value="UniProtKB-KW"/>
</dbReference>
<dbReference type="Pfam" id="PF13610">
    <property type="entry name" value="DDE_Tnp_IS240"/>
    <property type="match status" value="1"/>
</dbReference>
<evidence type="ECO:0000313" key="5">
    <source>
        <dbReference type="EMBL" id="KKB60781.1"/>
    </source>
</evidence>
<name>A0A0F5JSG4_9BURK</name>
<dbReference type="InterPro" id="IPR032874">
    <property type="entry name" value="DDE_dom"/>
</dbReference>
<dbReference type="InterPro" id="IPR052183">
    <property type="entry name" value="IS_Transposase"/>
</dbReference>
<keyword evidence="3" id="KW-0233">DNA recombination</keyword>
<dbReference type="GO" id="GO:0003677">
    <property type="term" value="F:DNA binding"/>
    <property type="evidence" value="ECO:0007669"/>
    <property type="project" value="UniProtKB-KW"/>
</dbReference>
<proteinExistence type="predicted"/>
<evidence type="ECO:0000313" key="6">
    <source>
        <dbReference type="Proteomes" id="UP000033618"/>
    </source>
</evidence>
<organism evidence="5 6">
    <name type="scientific">Robbsia andropogonis</name>
    <dbReference type="NCBI Taxonomy" id="28092"/>
    <lineage>
        <taxon>Bacteria</taxon>
        <taxon>Pseudomonadati</taxon>
        <taxon>Pseudomonadota</taxon>
        <taxon>Betaproteobacteria</taxon>
        <taxon>Burkholderiales</taxon>
        <taxon>Burkholderiaceae</taxon>
        <taxon>Robbsia</taxon>
    </lineage>
</organism>
<dbReference type="STRING" id="28092.WM40_27215"/>
<keyword evidence="6" id="KW-1185">Reference proteome</keyword>
<protein>
    <submittedName>
        <fullName evidence="5">Transposase</fullName>
    </submittedName>
</protein>
<dbReference type="PANTHER" id="PTHR35528">
    <property type="entry name" value="BLL1675 PROTEIN"/>
    <property type="match status" value="1"/>
</dbReference>
<feature type="domain" description="DDE" evidence="4">
    <location>
        <begin position="78"/>
        <end position="214"/>
    </location>
</feature>
<dbReference type="AlphaFoldDB" id="A0A0F5JSG4"/>
<comment type="caution">
    <text evidence="5">The sequence shown here is derived from an EMBL/GenBank/DDBJ whole genome shotgun (WGS) entry which is preliminary data.</text>
</comment>
<dbReference type="PANTHER" id="PTHR35528:SF3">
    <property type="entry name" value="BLL1675 PROTEIN"/>
    <property type="match status" value="1"/>
</dbReference>
<dbReference type="NCBIfam" id="NF033587">
    <property type="entry name" value="transpos_IS6"/>
    <property type="match status" value="1"/>
</dbReference>
<evidence type="ECO:0000259" key="4">
    <source>
        <dbReference type="Pfam" id="PF13610"/>
    </source>
</evidence>
<keyword evidence="1" id="KW-0815">Transposition</keyword>
<evidence type="ECO:0000256" key="2">
    <source>
        <dbReference type="ARBA" id="ARBA00023125"/>
    </source>
</evidence>
<evidence type="ECO:0000256" key="1">
    <source>
        <dbReference type="ARBA" id="ARBA00022578"/>
    </source>
</evidence>
<evidence type="ECO:0000256" key="3">
    <source>
        <dbReference type="ARBA" id="ARBA00023172"/>
    </source>
</evidence>
<gene>
    <name evidence="5" type="ORF">WM40_27215</name>
</gene>
<dbReference type="OrthoDB" id="4315389at2"/>
<accession>A0A0F5JSG4</accession>